<evidence type="ECO:0000313" key="1">
    <source>
        <dbReference type="EMBL" id="MCP2331728.1"/>
    </source>
</evidence>
<organism evidence="1 2">
    <name type="scientific">Actinoalloteichus caeruleus DSM 43889</name>
    <dbReference type="NCBI Taxonomy" id="1120930"/>
    <lineage>
        <taxon>Bacteria</taxon>
        <taxon>Bacillati</taxon>
        <taxon>Actinomycetota</taxon>
        <taxon>Actinomycetes</taxon>
        <taxon>Pseudonocardiales</taxon>
        <taxon>Pseudonocardiaceae</taxon>
        <taxon>Actinoalloteichus</taxon>
        <taxon>Actinoalloteichus cyanogriseus</taxon>
    </lineage>
</organism>
<comment type="caution">
    <text evidence="1">The sequence shown here is derived from an EMBL/GenBank/DDBJ whole genome shotgun (WGS) entry which is preliminary data.</text>
</comment>
<sequence>MHLQSPAVTGMAGVPEVFRLAVTTLRSVRPRPELTFEEVRPPQRLAPWAYALTAEVTGPTGEFATGRLIVLHDPEKSGGWGGELRLVVYLQAELDPEFAADPLLTEVGWSWLTEALEVRGADFSALGGTVTVTSSVRFGDISGPTRSHELELRGSWTAGSGDLAPHGDALCGLLASAVGLPPVGVTTLGPRRGDTHA</sequence>
<protein>
    <recommendedName>
        <fullName evidence="3">DUF3000 family protein</fullName>
    </recommendedName>
</protein>
<gene>
    <name evidence="1" type="ORF">G443_001998</name>
</gene>
<dbReference type="EMBL" id="AUBJ02000001">
    <property type="protein sequence ID" value="MCP2331728.1"/>
    <property type="molecule type" value="Genomic_DNA"/>
</dbReference>
<keyword evidence="2" id="KW-1185">Reference proteome</keyword>
<evidence type="ECO:0000313" key="2">
    <source>
        <dbReference type="Proteomes" id="UP000791080"/>
    </source>
</evidence>
<dbReference type="InterPro" id="IPR021555">
    <property type="entry name" value="DUF3000"/>
</dbReference>
<name>A0ABT1JH50_ACTCY</name>
<accession>A0ABT1JH50</accession>
<reference evidence="1 2" key="1">
    <citation type="submission" date="2022-06" db="EMBL/GenBank/DDBJ databases">
        <title>Genomic Encyclopedia of Type Strains, Phase I: the one thousand microbial genomes (KMG-I) project.</title>
        <authorList>
            <person name="Kyrpides N."/>
        </authorList>
    </citation>
    <scope>NUCLEOTIDE SEQUENCE [LARGE SCALE GENOMIC DNA]</scope>
    <source>
        <strain evidence="1 2">DSM 43889</strain>
    </source>
</reference>
<dbReference type="Pfam" id="PF11452">
    <property type="entry name" value="DUF3000"/>
    <property type="match status" value="1"/>
</dbReference>
<evidence type="ECO:0008006" key="3">
    <source>
        <dbReference type="Google" id="ProtNLM"/>
    </source>
</evidence>
<proteinExistence type="predicted"/>
<dbReference type="Proteomes" id="UP000791080">
    <property type="component" value="Unassembled WGS sequence"/>
</dbReference>